<dbReference type="InterPro" id="IPR009057">
    <property type="entry name" value="Homeodomain-like_sf"/>
</dbReference>
<dbReference type="PANTHER" id="PTHR24329">
    <property type="entry name" value="HOMEOBOX PROTEIN ARISTALESS"/>
    <property type="match status" value="1"/>
</dbReference>
<feature type="compositionally biased region" description="Basic and acidic residues" evidence="4">
    <location>
        <begin position="273"/>
        <end position="283"/>
    </location>
</feature>
<evidence type="ECO:0000256" key="4">
    <source>
        <dbReference type="SAM" id="MobiDB-lite"/>
    </source>
</evidence>
<sequence>MDLSVHKRTGYDIDSLLGHVPSKAVSLDNGRKNDQQIVSDGCDNTGLQTMPDRHFSTNLHENKTAIFRPETGNLLPWDQSQQSVYPPAAPPASNDPRAITPITRSDISRATSLHESNSRNGENNQSALEKALQDKHFISESQNPVSVISNSEKSWGLAPTDAENNDIRVQNGEYVNKEDNCIKEQEAASVTLSNQESNVDFFNGTFIKNHNDVTNRMNENSSRLVYETFPEHSPEHRSECGEVPGGVNTVEHAGSDVVVDDCHGDDDDDDSLDKEKDLEEMGKRKQRRYRTTFTSYQLEELERAFQKTHYPDVFT</sequence>
<dbReference type="AlphaFoldDB" id="A0A8S3ZQG7"/>
<dbReference type="PANTHER" id="PTHR24329:SF543">
    <property type="entry name" value="FI01017P-RELATED"/>
    <property type="match status" value="1"/>
</dbReference>
<evidence type="ECO:0000313" key="7">
    <source>
        <dbReference type="Proteomes" id="UP000678393"/>
    </source>
</evidence>
<gene>
    <name evidence="6" type="ORF">CUNI_LOCUS15676</name>
</gene>
<comment type="caution">
    <text evidence="6">The sequence shown here is derived from an EMBL/GenBank/DDBJ whole genome shotgun (WGS) entry which is preliminary data.</text>
</comment>
<organism evidence="6 7">
    <name type="scientific">Candidula unifasciata</name>
    <dbReference type="NCBI Taxonomy" id="100452"/>
    <lineage>
        <taxon>Eukaryota</taxon>
        <taxon>Metazoa</taxon>
        <taxon>Spiralia</taxon>
        <taxon>Lophotrochozoa</taxon>
        <taxon>Mollusca</taxon>
        <taxon>Gastropoda</taxon>
        <taxon>Heterobranchia</taxon>
        <taxon>Euthyneura</taxon>
        <taxon>Panpulmonata</taxon>
        <taxon>Eupulmonata</taxon>
        <taxon>Stylommatophora</taxon>
        <taxon>Helicina</taxon>
        <taxon>Helicoidea</taxon>
        <taxon>Geomitridae</taxon>
        <taxon>Candidula</taxon>
    </lineage>
</organism>
<reference evidence="6" key="1">
    <citation type="submission" date="2021-04" db="EMBL/GenBank/DDBJ databases">
        <authorList>
            <consortium name="Molecular Ecology Group"/>
        </authorList>
    </citation>
    <scope>NUCLEOTIDE SEQUENCE</scope>
</reference>
<dbReference type="GO" id="GO:0000977">
    <property type="term" value="F:RNA polymerase II transcription regulatory region sequence-specific DNA binding"/>
    <property type="evidence" value="ECO:0007669"/>
    <property type="project" value="TreeGrafter"/>
</dbReference>
<evidence type="ECO:0000256" key="1">
    <source>
        <dbReference type="ARBA" id="ARBA00004123"/>
    </source>
</evidence>
<dbReference type="InterPro" id="IPR001356">
    <property type="entry name" value="HD"/>
</dbReference>
<proteinExistence type="predicted"/>
<evidence type="ECO:0000256" key="2">
    <source>
        <dbReference type="PROSITE-ProRule" id="PRU00108"/>
    </source>
</evidence>
<dbReference type="Pfam" id="PF00046">
    <property type="entry name" value="Homeodomain"/>
    <property type="match status" value="1"/>
</dbReference>
<dbReference type="CDD" id="cd00086">
    <property type="entry name" value="homeodomain"/>
    <property type="match status" value="1"/>
</dbReference>
<dbReference type="InterPro" id="IPR050649">
    <property type="entry name" value="Paired_Homeobox_TFs"/>
</dbReference>
<dbReference type="SUPFAM" id="SSF46689">
    <property type="entry name" value="Homeodomain-like"/>
    <property type="match status" value="1"/>
</dbReference>
<dbReference type="GO" id="GO:0000981">
    <property type="term" value="F:DNA-binding transcription factor activity, RNA polymerase II-specific"/>
    <property type="evidence" value="ECO:0007669"/>
    <property type="project" value="TreeGrafter"/>
</dbReference>
<protein>
    <recommendedName>
        <fullName evidence="5">Homeobox domain-containing protein</fullName>
    </recommendedName>
</protein>
<dbReference type="PROSITE" id="PS50071">
    <property type="entry name" value="HOMEOBOX_2"/>
    <property type="match status" value="1"/>
</dbReference>
<accession>A0A8S3ZQG7</accession>
<keyword evidence="2 3" id="KW-0371">Homeobox</keyword>
<keyword evidence="7" id="KW-1185">Reference proteome</keyword>
<comment type="subcellular location">
    <subcellularLocation>
        <location evidence="1 2 3">Nucleus</location>
    </subcellularLocation>
</comment>
<dbReference type="Gene3D" id="1.10.10.60">
    <property type="entry name" value="Homeodomain-like"/>
    <property type="match status" value="1"/>
</dbReference>
<dbReference type="Proteomes" id="UP000678393">
    <property type="component" value="Unassembled WGS sequence"/>
</dbReference>
<dbReference type="GO" id="GO:0005634">
    <property type="term" value="C:nucleus"/>
    <property type="evidence" value="ECO:0007669"/>
    <property type="project" value="UniProtKB-SubCell"/>
</dbReference>
<feature type="domain" description="Homeobox" evidence="5">
    <location>
        <begin position="284"/>
        <end position="315"/>
    </location>
</feature>
<dbReference type="OrthoDB" id="6159439at2759"/>
<feature type="non-terminal residue" evidence="6">
    <location>
        <position position="315"/>
    </location>
</feature>
<evidence type="ECO:0000313" key="6">
    <source>
        <dbReference type="EMBL" id="CAG5130118.1"/>
    </source>
</evidence>
<feature type="region of interest" description="Disordered" evidence="4">
    <location>
        <begin position="257"/>
        <end position="286"/>
    </location>
</feature>
<keyword evidence="2 3" id="KW-0238">DNA-binding</keyword>
<keyword evidence="2 3" id="KW-0539">Nucleus</keyword>
<dbReference type="EMBL" id="CAJHNH020003846">
    <property type="protein sequence ID" value="CAG5130118.1"/>
    <property type="molecule type" value="Genomic_DNA"/>
</dbReference>
<evidence type="ECO:0000256" key="3">
    <source>
        <dbReference type="RuleBase" id="RU000682"/>
    </source>
</evidence>
<feature type="region of interest" description="Disordered" evidence="4">
    <location>
        <begin position="73"/>
        <end position="100"/>
    </location>
</feature>
<feature type="compositionally biased region" description="Acidic residues" evidence="4">
    <location>
        <begin position="263"/>
        <end position="272"/>
    </location>
</feature>
<name>A0A8S3ZQG7_9EUPU</name>
<evidence type="ECO:0000259" key="5">
    <source>
        <dbReference type="PROSITE" id="PS50071"/>
    </source>
</evidence>